<sequence>MANAIEALACLLAYRSSSWSADDRLRGSTILRSREGDGGNKLPFAQVRQPGFYVSQPMRMASVQALPALGLVEAGASRFNGFRVSEAGREFVDLALRDYAPFKRKVAEHLVAWVQGQTDQVSTPPIVEALSPLTPMNAASLAVLRSRLELGTNEEMSIRTRRRNALNWVSRLAKDWQRPAGEAAGAKDDSSKPPEIDDDHWRDLKAGKAFFSTRDKAIAVLDSVEKLIGPGGQMCRLTDAAQQAGDLISELRASAIMSQEQGLAHPDALTFCFECVNQNDAHVLQQLVARDGRVLRLVGTEIRPAGPAFHGGSHQSSELPEGDEDVSKYAIPVPDGFSFRVRNLYRLTLDLNGNLSDWLALQAKERQHGG</sequence>
<comment type="caution">
    <text evidence="2">The sequence shown here is derived from an EMBL/GenBank/DDBJ whole genome shotgun (WGS) entry which is preliminary data.</text>
</comment>
<dbReference type="RefSeq" id="WP_210806537.1">
    <property type="nucleotide sequence ID" value="NZ_JAGQDG010000001.1"/>
</dbReference>
<protein>
    <submittedName>
        <fullName evidence="2">Uncharacterized protein</fullName>
    </submittedName>
</protein>
<feature type="compositionally biased region" description="Basic and acidic residues" evidence="1">
    <location>
        <begin position="185"/>
        <end position="199"/>
    </location>
</feature>
<name>A0ABS5DTT9_9BURK</name>
<evidence type="ECO:0000256" key="1">
    <source>
        <dbReference type="SAM" id="MobiDB-lite"/>
    </source>
</evidence>
<gene>
    <name evidence="2" type="ORF">KAK11_04430</name>
</gene>
<dbReference type="Proteomes" id="UP000672097">
    <property type="component" value="Unassembled WGS sequence"/>
</dbReference>
<reference evidence="2 3" key="1">
    <citation type="submission" date="2021-04" db="EMBL/GenBank/DDBJ databases">
        <title>The genome sequence of type strain Ideonella paludis KCTC 32238.</title>
        <authorList>
            <person name="Liu Y."/>
        </authorList>
    </citation>
    <scope>NUCLEOTIDE SEQUENCE [LARGE SCALE GENOMIC DNA]</scope>
    <source>
        <strain evidence="2 3">KCTC 32238</strain>
    </source>
</reference>
<feature type="region of interest" description="Disordered" evidence="1">
    <location>
        <begin position="179"/>
        <end position="199"/>
    </location>
</feature>
<proteinExistence type="predicted"/>
<dbReference type="EMBL" id="JAGQDG010000001">
    <property type="protein sequence ID" value="MBQ0934568.1"/>
    <property type="molecule type" value="Genomic_DNA"/>
</dbReference>
<accession>A0ABS5DTT9</accession>
<evidence type="ECO:0000313" key="2">
    <source>
        <dbReference type="EMBL" id="MBQ0934568.1"/>
    </source>
</evidence>
<organism evidence="2 3">
    <name type="scientific">Ideonella paludis</name>
    <dbReference type="NCBI Taxonomy" id="1233411"/>
    <lineage>
        <taxon>Bacteria</taxon>
        <taxon>Pseudomonadati</taxon>
        <taxon>Pseudomonadota</taxon>
        <taxon>Betaproteobacteria</taxon>
        <taxon>Burkholderiales</taxon>
        <taxon>Sphaerotilaceae</taxon>
        <taxon>Ideonella</taxon>
    </lineage>
</organism>
<keyword evidence="3" id="KW-1185">Reference proteome</keyword>
<evidence type="ECO:0000313" key="3">
    <source>
        <dbReference type="Proteomes" id="UP000672097"/>
    </source>
</evidence>